<keyword evidence="1" id="KW-0472">Membrane</keyword>
<dbReference type="Proteomes" id="UP000501518">
    <property type="component" value="Chromosome"/>
</dbReference>
<keyword evidence="1" id="KW-1133">Transmembrane helix</keyword>
<evidence type="ECO:0000313" key="3">
    <source>
        <dbReference type="Proteomes" id="UP000501518"/>
    </source>
</evidence>
<evidence type="ECO:0000256" key="1">
    <source>
        <dbReference type="SAM" id="Phobius"/>
    </source>
</evidence>
<accession>A0A6G8KXD4</accession>
<reference evidence="2 3" key="1">
    <citation type="submission" date="2019-02" db="EMBL/GenBank/DDBJ databases">
        <title>Complete Genome Sequence and Methylome Analysis of Brevibacterium luteolum NEB1784.</title>
        <authorList>
            <person name="Fomenkov A."/>
            <person name="Roberts R.J."/>
        </authorList>
    </citation>
    <scope>NUCLEOTIDE SEQUENCE [LARGE SCALE GENOMIC DNA]</scope>
    <source>
        <strain evidence="2 3">NEB1784</strain>
    </source>
</reference>
<dbReference type="RefSeq" id="WP_165883878.1">
    <property type="nucleotide sequence ID" value="NZ_CP035810.1"/>
</dbReference>
<feature type="transmembrane region" description="Helical" evidence="1">
    <location>
        <begin position="12"/>
        <end position="35"/>
    </location>
</feature>
<evidence type="ECO:0000313" key="2">
    <source>
        <dbReference type="EMBL" id="QIN29474.1"/>
    </source>
</evidence>
<proteinExistence type="predicted"/>
<feature type="transmembrane region" description="Helical" evidence="1">
    <location>
        <begin position="41"/>
        <end position="60"/>
    </location>
</feature>
<protein>
    <recommendedName>
        <fullName evidence="4">Bacterial Pleckstrin homology domain-containing protein</fullName>
    </recommendedName>
</protein>
<gene>
    <name evidence="2" type="ORF">EW640_09455</name>
</gene>
<sequence>MAHTSPWSTTTVMSPLPLGVLILSVVTVAGLSIAFWSEVGWFMLACTIVVIVLAVPLFAARLRIDETGVTTASVLGFPRAIIPREDITGVEVTRVDPLGDYLGWGWRSNKTAKGFVLRDGPALIIHRTAGKAIVFTTPEAEDAAERIGTLVPR</sequence>
<dbReference type="AlphaFoldDB" id="A0A6G8KXD4"/>
<keyword evidence="1" id="KW-0812">Transmembrane</keyword>
<dbReference type="KEGG" id="blut:EW640_09455"/>
<organism evidence="2 3">
    <name type="scientific">Brevibacterium luteolum</name>
    <dbReference type="NCBI Taxonomy" id="199591"/>
    <lineage>
        <taxon>Bacteria</taxon>
        <taxon>Bacillati</taxon>
        <taxon>Actinomycetota</taxon>
        <taxon>Actinomycetes</taxon>
        <taxon>Micrococcales</taxon>
        <taxon>Brevibacteriaceae</taxon>
        <taxon>Brevibacterium</taxon>
    </lineage>
</organism>
<evidence type="ECO:0008006" key="4">
    <source>
        <dbReference type="Google" id="ProtNLM"/>
    </source>
</evidence>
<name>A0A6G8KXD4_9MICO</name>
<dbReference type="EMBL" id="CP035810">
    <property type="protein sequence ID" value="QIN29474.1"/>
    <property type="molecule type" value="Genomic_DNA"/>
</dbReference>